<evidence type="ECO:0000313" key="1">
    <source>
        <dbReference type="EMBL" id="KAL1245810.1"/>
    </source>
</evidence>
<organism evidence="1 2">
    <name type="scientific">Trichinella spiralis</name>
    <name type="common">Trichina worm</name>
    <dbReference type="NCBI Taxonomy" id="6334"/>
    <lineage>
        <taxon>Eukaryota</taxon>
        <taxon>Metazoa</taxon>
        <taxon>Ecdysozoa</taxon>
        <taxon>Nematoda</taxon>
        <taxon>Enoplea</taxon>
        <taxon>Dorylaimia</taxon>
        <taxon>Trichinellida</taxon>
        <taxon>Trichinellidae</taxon>
        <taxon>Trichinella</taxon>
    </lineage>
</organism>
<gene>
    <name evidence="1" type="ORF">TSPI_08497</name>
</gene>
<accession>A0ABR3KYQ1</accession>
<dbReference type="Proteomes" id="UP001558632">
    <property type="component" value="Unassembled WGS sequence"/>
</dbReference>
<name>A0ABR3KYQ1_TRISP</name>
<protein>
    <submittedName>
        <fullName evidence="1">Uncharacterized protein</fullName>
    </submittedName>
</protein>
<sequence>MFRLQRQQNTEVEFELDATFLTIRALQSMLITFGRHNSKRALGLLLIVAVDFRPQSIHTFELEFRHSAPWLAFN</sequence>
<dbReference type="EMBL" id="JBEUSY010000068">
    <property type="protein sequence ID" value="KAL1245810.1"/>
    <property type="molecule type" value="Genomic_DNA"/>
</dbReference>
<reference evidence="1 2" key="1">
    <citation type="submission" date="2024-07" db="EMBL/GenBank/DDBJ databases">
        <title>Enhanced genomic and transcriptomic resources for Trichinella pseudospiralis and T. spiralis underpin the discovery of pronounced molecular differences between stages and species.</title>
        <authorList>
            <person name="Pasi K.K."/>
            <person name="La Rosa G."/>
            <person name="Gomez-Morales M.A."/>
            <person name="Tosini F."/>
            <person name="Sumanam S."/>
            <person name="Young N.D."/>
            <person name="Chang B.C."/>
            <person name="Robin G.B."/>
        </authorList>
    </citation>
    <scope>NUCLEOTIDE SEQUENCE [LARGE SCALE GENOMIC DNA]</scope>
    <source>
        <strain evidence="1">ISS534</strain>
    </source>
</reference>
<proteinExistence type="predicted"/>
<comment type="caution">
    <text evidence="1">The sequence shown here is derived from an EMBL/GenBank/DDBJ whole genome shotgun (WGS) entry which is preliminary data.</text>
</comment>
<evidence type="ECO:0000313" key="2">
    <source>
        <dbReference type="Proteomes" id="UP001558632"/>
    </source>
</evidence>
<keyword evidence="2" id="KW-1185">Reference proteome</keyword>